<gene>
    <name evidence="2" type="ORF">MNOR_LOCUS37655</name>
</gene>
<keyword evidence="3" id="KW-1185">Reference proteome</keyword>
<sequence>MWVICSALSFVFLAMVRADADPHYAYGNGYRPVKSDLRYGYGYRRPVIPAKCYPSTEYVTEYSTRYKQVPVTKTEYVPKVVYVTEKEPVYHAKYVTEFVPKYTTDHVYVTRTEVVPRYITKVDYQTVVKPVPEYITRYVTSYERTTVYDTQYEYKTICPGHSYDVPSHKYKPYG</sequence>
<dbReference type="AlphaFoldDB" id="A0AAV2SHG5"/>
<organism evidence="2 3">
    <name type="scientific">Meganyctiphanes norvegica</name>
    <name type="common">Northern krill</name>
    <name type="synonym">Thysanopoda norvegica</name>
    <dbReference type="NCBI Taxonomy" id="48144"/>
    <lineage>
        <taxon>Eukaryota</taxon>
        <taxon>Metazoa</taxon>
        <taxon>Ecdysozoa</taxon>
        <taxon>Arthropoda</taxon>
        <taxon>Crustacea</taxon>
        <taxon>Multicrustacea</taxon>
        <taxon>Malacostraca</taxon>
        <taxon>Eumalacostraca</taxon>
        <taxon>Eucarida</taxon>
        <taxon>Euphausiacea</taxon>
        <taxon>Euphausiidae</taxon>
        <taxon>Meganyctiphanes</taxon>
    </lineage>
</organism>
<dbReference type="EMBL" id="CAXKWB010077936">
    <property type="protein sequence ID" value="CAL4201950.1"/>
    <property type="molecule type" value="Genomic_DNA"/>
</dbReference>
<feature type="chain" id="PRO_5043427473" evidence="1">
    <location>
        <begin position="19"/>
        <end position="174"/>
    </location>
</feature>
<name>A0AAV2SHG5_MEGNR</name>
<comment type="caution">
    <text evidence="2">The sequence shown here is derived from an EMBL/GenBank/DDBJ whole genome shotgun (WGS) entry which is preliminary data.</text>
</comment>
<dbReference type="Proteomes" id="UP001497623">
    <property type="component" value="Unassembled WGS sequence"/>
</dbReference>
<keyword evidence="1" id="KW-0732">Signal</keyword>
<evidence type="ECO:0000313" key="3">
    <source>
        <dbReference type="Proteomes" id="UP001497623"/>
    </source>
</evidence>
<proteinExistence type="predicted"/>
<evidence type="ECO:0000313" key="2">
    <source>
        <dbReference type="EMBL" id="CAL4201950.1"/>
    </source>
</evidence>
<reference evidence="2 3" key="1">
    <citation type="submission" date="2024-05" db="EMBL/GenBank/DDBJ databases">
        <authorList>
            <person name="Wallberg A."/>
        </authorList>
    </citation>
    <scope>NUCLEOTIDE SEQUENCE [LARGE SCALE GENOMIC DNA]</scope>
</reference>
<feature type="signal peptide" evidence="1">
    <location>
        <begin position="1"/>
        <end position="18"/>
    </location>
</feature>
<accession>A0AAV2SHG5</accession>
<evidence type="ECO:0000256" key="1">
    <source>
        <dbReference type="SAM" id="SignalP"/>
    </source>
</evidence>
<protein>
    <submittedName>
        <fullName evidence="2">Uncharacterized protein</fullName>
    </submittedName>
</protein>